<organism evidence="1 2">
    <name type="scientific">Clostridium collagenovorans DSM 3089</name>
    <dbReference type="NCBI Taxonomy" id="1121306"/>
    <lineage>
        <taxon>Bacteria</taxon>
        <taxon>Bacillati</taxon>
        <taxon>Bacillota</taxon>
        <taxon>Clostridia</taxon>
        <taxon>Eubacteriales</taxon>
        <taxon>Clostridiaceae</taxon>
        <taxon>Clostridium</taxon>
    </lineage>
</organism>
<accession>A0A1M5S2B9</accession>
<sequence>MEKKELKTLLRNIKDNKYAVPEGVNPYKLSLELMDYIGDIDGELRNDLIYSVLVGWIMTDVLTFEEAHNIFMIALDEKHILNGLGEINDTVFGRTFSVEVAACIIYKHRKLLSDSDILKAFNAVLKFYNEDRDVRGFVEGKSWAHGAAHGADALMELAQCEIIGYEGLKEILDSIHKKIKINYYGYINNEDERMISAVKAVLERDIIPVEEIKEWIRSIGNREKEGIVPDCLFIEHNVILFLKSLYFRLVDNTKYDQLAKIVKEVLKETSRFGEDYS</sequence>
<name>A0A1M5S2B9_9CLOT</name>
<evidence type="ECO:0000313" key="1">
    <source>
        <dbReference type="EMBL" id="SHH32802.1"/>
    </source>
</evidence>
<keyword evidence="2" id="KW-1185">Reference proteome</keyword>
<dbReference type="InterPro" id="IPR021247">
    <property type="entry name" value="DUF2785"/>
</dbReference>
<dbReference type="EMBL" id="FQXP01000003">
    <property type="protein sequence ID" value="SHH32802.1"/>
    <property type="molecule type" value="Genomic_DNA"/>
</dbReference>
<gene>
    <name evidence="1" type="ORF">SAMN02745196_00020</name>
</gene>
<proteinExistence type="predicted"/>
<dbReference type="Pfam" id="PF10978">
    <property type="entry name" value="DUF2785"/>
    <property type="match status" value="1"/>
</dbReference>
<dbReference type="AlphaFoldDB" id="A0A1M5S2B9"/>
<dbReference type="STRING" id="1121306.SAMN02745196_00020"/>
<dbReference type="Proteomes" id="UP000184526">
    <property type="component" value="Unassembled WGS sequence"/>
</dbReference>
<protein>
    <recommendedName>
        <fullName evidence="3">DUF2785 domain-containing protein</fullName>
    </recommendedName>
</protein>
<dbReference type="RefSeq" id="WP_072828720.1">
    <property type="nucleotide sequence ID" value="NZ_FQXP01000003.1"/>
</dbReference>
<dbReference type="OrthoDB" id="7619731at2"/>
<evidence type="ECO:0008006" key="3">
    <source>
        <dbReference type="Google" id="ProtNLM"/>
    </source>
</evidence>
<evidence type="ECO:0000313" key="2">
    <source>
        <dbReference type="Proteomes" id="UP000184526"/>
    </source>
</evidence>
<reference evidence="1 2" key="1">
    <citation type="submission" date="2016-11" db="EMBL/GenBank/DDBJ databases">
        <authorList>
            <person name="Jaros S."/>
            <person name="Januszkiewicz K."/>
            <person name="Wedrychowicz H."/>
        </authorList>
    </citation>
    <scope>NUCLEOTIDE SEQUENCE [LARGE SCALE GENOMIC DNA]</scope>
    <source>
        <strain evidence="1 2">DSM 3089</strain>
    </source>
</reference>